<dbReference type="Proteomes" id="UP000237662">
    <property type="component" value="Unassembled WGS sequence"/>
</dbReference>
<dbReference type="RefSeq" id="WP_170067699.1">
    <property type="nucleotide sequence ID" value="NZ_PTJC01000006.1"/>
</dbReference>
<gene>
    <name evidence="1" type="ORF">CLV84_2699</name>
</gene>
<keyword evidence="2" id="KW-1185">Reference proteome</keyword>
<dbReference type="EMBL" id="PTJC01000006">
    <property type="protein sequence ID" value="PPK85792.1"/>
    <property type="molecule type" value="Genomic_DNA"/>
</dbReference>
<accession>A0A2S6I3M8</accession>
<sequence length="47" mass="5021">MKYLKRPATLLAASTILLLSSCNRGYGCPGSNFSVDDFVSALITLLV</sequence>
<reference evidence="1 2" key="1">
    <citation type="submission" date="2018-02" db="EMBL/GenBank/DDBJ databases">
        <title>Genomic Encyclopedia of Archaeal and Bacterial Type Strains, Phase II (KMG-II): from individual species to whole genera.</title>
        <authorList>
            <person name="Goeker M."/>
        </authorList>
    </citation>
    <scope>NUCLEOTIDE SEQUENCE [LARGE SCALE GENOMIC DNA]</scope>
    <source>
        <strain evidence="1 2">DSM 29526</strain>
    </source>
</reference>
<protein>
    <submittedName>
        <fullName evidence="1">Uncharacterized protein</fullName>
    </submittedName>
</protein>
<proteinExistence type="predicted"/>
<dbReference type="PROSITE" id="PS51257">
    <property type="entry name" value="PROKAR_LIPOPROTEIN"/>
    <property type="match status" value="1"/>
</dbReference>
<comment type="caution">
    <text evidence="1">The sequence shown here is derived from an EMBL/GenBank/DDBJ whole genome shotgun (WGS) entry which is preliminary data.</text>
</comment>
<evidence type="ECO:0000313" key="2">
    <source>
        <dbReference type="Proteomes" id="UP000237662"/>
    </source>
</evidence>
<dbReference type="AlphaFoldDB" id="A0A2S6I3M8"/>
<evidence type="ECO:0000313" key="1">
    <source>
        <dbReference type="EMBL" id="PPK85792.1"/>
    </source>
</evidence>
<organism evidence="1 2">
    <name type="scientific">Neolewinella xylanilytica</name>
    <dbReference type="NCBI Taxonomy" id="1514080"/>
    <lineage>
        <taxon>Bacteria</taxon>
        <taxon>Pseudomonadati</taxon>
        <taxon>Bacteroidota</taxon>
        <taxon>Saprospiria</taxon>
        <taxon>Saprospirales</taxon>
        <taxon>Lewinellaceae</taxon>
        <taxon>Neolewinella</taxon>
    </lineage>
</organism>
<name>A0A2S6I3M8_9BACT</name>